<proteinExistence type="predicted"/>
<reference evidence="2" key="2">
    <citation type="submission" date="2020-11" db="EMBL/GenBank/DDBJ databases">
        <authorList>
            <person name="McCartney M.A."/>
            <person name="Auch B."/>
            <person name="Kono T."/>
            <person name="Mallez S."/>
            <person name="Becker A."/>
            <person name="Gohl D.M."/>
            <person name="Silverstein K.A.T."/>
            <person name="Koren S."/>
            <person name="Bechman K.B."/>
            <person name="Herman A."/>
            <person name="Abrahante J.E."/>
            <person name="Garbe J."/>
        </authorList>
    </citation>
    <scope>NUCLEOTIDE SEQUENCE</scope>
    <source>
        <strain evidence="2">Duluth1</strain>
        <tissue evidence="2">Whole animal</tissue>
    </source>
</reference>
<reference evidence="2" key="1">
    <citation type="journal article" date="2019" name="bioRxiv">
        <title>The Genome of the Zebra Mussel, Dreissena polymorpha: A Resource for Invasive Species Research.</title>
        <authorList>
            <person name="McCartney M.A."/>
            <person name="Auch B."/>
            <person name="Kono T."/>
            <person name="Mallez S."/>
            <person name="Zhang Y."/>
            <person name="Obille A."/>
            <person name="Becker A."/>
            <person name="Abrahante J.E."/>
            <person name="Garbe J."/>
            <person name="Badalamenti J.P."/>
            <person name="Herman A."/>
            <person name="Mangelson H."/>
            <person name="Liachko I."/>
            <person name="Sullivan S."/>
            <person name="Sone E.D."/>
            <person name="Koren S."/>
            <person name="Silverstein K.A.T."/>
            <person name="Beckman K.B."/>
            <person name="Gohl D.M."/>
        </authorList>
    </citation>
    <scope>NUCLEOTIDE SEQUENCE</scope>
    <source>
        <strain evidence="2">Duluth1</strain>
        <tissue evidence="2">Whole animal</tissue>
    </source>
</reference>
<name>A0A9D4GNU2_DREPO</name>
<sequence length="146" mass="16561">MYIHIMKNAPPPGGHVFQATGTINLTINVASRVLTRFFNNIIRTNRLTKKNAPPLVAMTNHLTQFHEDRTIKFASRVLTRFYLTTGTIVELLQNIINTNLLTKCYEDGTTNVASKWLTMQILRPHTERRTEGNHKSSSLAHCSQVS</sequence>
<dbReference type="EMBL" id="JAIWYP010000005">
    <property type="protein sequence ID" value="KAH3820584.1"/>
    <property type="molecule type" value="Genomic_DNA"/>
</dbReference>
<feature type="region of interest" description="Disordered" evidence="1">
    <location>
        <begin position="127"/>
        <end position="146"/>
    </location>
</feature>
<accession>A0A9D4GNU2</accession>
<evidence type="ECO:0000256" key="1">
    <source>
        <dbReference type="SAM" id="MobiDB-lite"/>
    </source>
</evidence>
<gene>
    <name evidence="2" type="ORF">DPMN_122329</name>
</gene>
<evidence type="ECO:0000313" key="3">
    <source>
        <dbReference type="Proteomes" id="UP000828390"/>
    </source>
</evidence>
<comment type="caution">
    <text evidence="2">The sequence shown here is derived from an EMBL/GenBank/DDBJ whole genome shotgun (WGS) entry which is preliminary data.</text>
</comment>
<keyword evidence="3" id="KW-1185">Reference proteome</keyword>
<protein>
    <submittedName>
        <fullName evidence="2">Uncharacterized protein</fullName>
    </submittedName>
</protein>
<organism evidence="2 3">
    <name type="scientific">Dreissena polymorpha</name>
    <name type="common">Zebra mussel</name>
    <name type="synonym">Mytilus polymorpha</name>
    <dbReference type="NCBI Taxonomy" id="45954"/>
    <lineage>
        <taxon>Eukaryota</taxon>
        <taxon>Metazoa</taxon>
        <taxon>Spiralia</taxon>
        <taxon>Lophotrochozoa</taxon>
        <taxon>Mollusca</taxon>
        <taxon>Bivalvia</taxon>
        <taxon>Autobranchia</taxon>
        <taxon>Heteroconchia</taxon>
        <taxon>Euheterodonta</taxon>
        <taxon>Imparidentia</taxon>
        <taxon>Neoheterodontei</taxon>
        <taxon>Myida</taxon>
        <taxon>Dreissenoidea</taxon>
        <taxon>Dreissenidae</taxon>
        <taxon>Dreissena</taxon>
    </lineage>
</organism>
<feature type="compositionally biased region" description="Polar residues" evidence="1">
    <location>
        <begin position="135"/>
        <end position="146"/>
    </location>
</feature>
<dbReference type="AlphaFoldDB" id="A0A9D4GNU2"/>
<dbReference type="Proteomes" id="UP000828390">
    <property type="component" value="Unassembled WGS sequence"/>
</dbReference>
<evidence type="ECO:0000313" key="2">
    <source>
        <dbReference type="EMBL" id="KAH3820584.1"/>
    </source>
</evidence>